<comment type="caution">
    <text evidence="1">The sequence shown here is derived from an EMBL/GenBank/DDBJ whole genome shotgun (WGS) entry which is preliminary data.</text>
</comment>
<dbReference type="Proteomes" id="UP001177021">
    <property type="component" value="Unassembled WGS sequence"/>
</dbReference>
<proteinExistence type="predicted"/>
<sequence>MKSFSKNKFFHCFRPVVDIDAMLESKVAAHCSESWFMQHPKKRTVSKLIKAVILETILNKRARHQNRYSLDCFGGSKKNCSTHKKVAQSSLLTLSTQSSSFSSPKVSQLKNMSTKGKHEKESSSGSTVLEKQKKFELYATCLVLISLVFTVFWGKLCGIFLTSMCLYFFCLWNSNYSCQKMLLNCPKIDVKGDYGMCAQSEISMYLLRQGPHLAMKETKQIHS</sequence>
<protein>
    <submittedName>
        <fullName evidence="1">Uncharacterized protein</fullName>
    </submittedName>
</protein>
<reference evidence="1" key="1">
    <citation type="submission" date="2023-10" db="EMBL/GenBank/DDBJ databases">
        <authorList>
            <person name="Rodriguez Cubillos JULIANA M."/>
            <person name="De Vega J."/>
        </authorList>
    </citation>
    <scope>NUCLEOTIDE SEQUENCE</scope>
</reference>
<keyword evidence="2" id="KW-1185">Reference proteome</keyword>
<gene>
    <name evidence="1" type="ORF">MILVUS5_LOCUS21993</name>
</gene>
<organism evidence="1 2">
    <name type="scientific">Trifolium pratense</name>
    <name type="common">Red clover</name>
    <dbReference type="NCBI Taxonomy" id="57577"/>
    <lineage>
        <taxon>Eukaryota</taxon>
        <taxon>Viridiplantae</taxon>
        <taxon>Streptophyta</taxon>
        <taxon>Embryophyta</taxon>
        <taxon>Tracheophyta</taxon>
        <taxon>Spermatophyta</taxon>
        <taxon>Magnoliopsida</taxon>
        <taxon>eudicotyledons</taxon>
        <taxon>Gunneridae</taxon>
        <taxon>Pentapetalae</taxon>
        <taxon>rosids</taxon>
        <taxon>fabids</taxon>
        <taxon>Fabales</taxon>
        <taxon>Fabaceae</taxon>
        <taxon>Papilionoideae</taxon>
        <taxon>50 kb inversion clade</taxon>
        <taxon>NPAAA clade</taxon>
        <taxon>Hologalegina</taxon>
        <taxon>IRL clade</taxon>
        <taxon>Trifolieae</taxon>
        <taxon>Trifolium</taxon>
    </lineage>
</organism>
<dbReference type="EMBL" id="CASHSV030000206">
    <property type="protein sequence ID" value="CAJ2654961.1"/>
    <property type="molecule type" value="Genomic_DNA"/>
</dbReference>
<evidence type="ECO:0000313" key="1">
    <source>
        <dbReference type="EMBL" id="CAJ2654961.1"/>
    </source>
</evidence>
<name>A0ACB0KF89_TRIPR</name>
<evidence type="ECO:0000313" key="2">
    <source>
        <dbReference type="Proteomes" id="UP001177021"/>
    </source>
</evidence>
<accession>A0ACB0KF89</accession>